<evidence type="ECO:0000256" key="1">
    <source>
        <dbReference type="SAM" id="Phobius"/>
    </source>
</evidence>
<accession>A0A1T3NVE2</accession>
<keyword evidence="4" id="KW-1185">Reference proteome</keyword>
<gene>
    <name evidence="3" type="ORF">B4N89_07565</name>
</gene>
<keyword evidence="1" id="KW-0472">Membrane</keyword>
<reference evidence="3 4" key="1">
    <citation type="submission" date="2017-03" db="EMBL/GenBank/DDBJ databases">
        <title>Draft genome sequence of Streptomyces scabrisporus NF3, endophyte isolated from Amphipterygium adstringens.</title>
        <authorList>
            <person name="Vazquez M."/>
            <person name="Ceapa C.D."/>
            <person name="Rodriguez Luna D."/>
            <person name="Sanchez Esquivel S."/>
        </authorList>
    </citation>
    <scope>NUCLEOTIDE SEQUENCE [LARGE SCALE GENOMIC DNA]</scope>
    <source>
        <strain evidence="3 4">NF3</strain>
    </source>
</reference>
<evidence type="ECO:0000313" key="3">
    <source>
        <dbReference type="EMBL" id="OPC80827.1"/>
    </source>
</evidence>
<sequence>MRHRGTTDMARTTVRAYLNLAILVAGLELLAIGVWFVLEGVRVNQSDGMMVVYICAAAGLASVIWLAGYRPRADEPIEYRDDRALRDAQARLDRMDPARLAEHVAELCERDGLAEVETVRVVEDAYAVDIHARRGDGTPAVLRCRSADGPGPVAGGVVQDFVSALDAAEERPGPLLLATTAGCFSAKAEALAAGAGIILLDRSALAHWECDKETPKALAA</sequence>
<dbReference type="Proteomes" id="UP000190037">
    <property type="component" value="Unassembled WGS sequence"/>
</dbReference>
<dbReference type="AlphaFoldDB" id="A0A1T3NVE2"/>
<dbReference type="GO" id="GO:0004519">
    <property type="term" value="F:endonuclease activity"/>
    <property type="evidence" value="ECO:0007669"/>
    <property type="project" value="InterPro"/>
</dbReference>
<protein>
    <recommendedName>
        <fullName evidence="2">Restriction endonuclease type IV Mrr domain-containing protein</fullName>
    </recommendedName>
</protein>
<organism evidence="3 4">
    <name type="scientific">Embleya scabrispora</name>
    <dbReference type="NCBI Taxonomy" id="159449"/>
    <lineage>
        <taxon>Bacteria</taxon>
        <taxon>Bacillati</taxon>
        <taxon>Actinomycetota</taxon>
        <taxon>Actinomycetes</taxon>
        <taxon>Kitasatosporales</taxon>
        <taxon>Streptomycetaceae</taxon>
        <taxon>Embleya</taxon>
    </lineage>
</organism>
<dbReference type="GO" id="GO:0009307">
    <property type="term" value="P:DNA restriction-modification system"/>
    <property type="evidence" value="ECO:0007669"/>
    <property type="project" value="InterPro"/>
</dbReference>
<keyword evidence="1" id="KW-1133">Transmembrane helix</keyword>
<dbReference type="STRING" id="159449.B4N89_07565"/>
<feature type="transmembrane region" description="Helical" evidence="1">
    <location>
        <begin position="50"/>
        <end position="69"/>
    </location>
</feature>
<feature type="domain" description="Restriction endonuclease type IV Mrr" evidence="2">
    <location>
        <begin position="92"/>
        <end position="208"/>
    </location>
</feature>
<name>A0A1T3NVE2_9ACTN</name>
<dbReference type="InterPro" id="IPR007560">
    <property type="entry name" value="Restrct_endonuc_IV_Mrr"/>
</dbReference>
<evidence type="ECO:0000313" key="4">
    <source>
        <dbReference type="Proteomes" id="UP000190037"/>
    </source>
</evidence>
<keyword evidence="1" id="KW-0812">Transmembrane</keyword>
<dbReference type="EMBL" id="MWQN01000001">
    <property type="protein sequence ID" value="OPC80827.1"/>
    <property type="molecule type" value="Genomic_DNA"/>
</dbReference>
<dbReference type="GO" id="GO:0003677">
    <property type="term" value="F:DNA binding"/>
    <property type="evidence" value="ECO:0007669"/>
    <property type="project" value="InterPro"/>
</dbReference>
<feature type="transmembrane region" description="Helical" evidence="1">
    <location>
        <begin position="16"/>
        <end position="38"/>
    </location>
</feature>
<evidence type="ECO:0000259" key="2">
    <source>
        <dbReference type="Pfam" id="PF04471"/>
    </source>
</evidence>
<dbReference type="Pfam" id="PF04471">
    <property type="entry name" value="Mrr_cat"/>
    <property type="match status" value="1"/>
</dbReference>
<comment type="caution">
    <text evidence="3">The sequence shown here is derived from an EMBL/GenBank/DDBJ whole genome shotgun (WGS) entry which is preliminary data.</text>
</comment>
<proteinExistence type="predicted"/>